<sequence>MRCCNEETFGPIASIIKFSTEKEVLAMANDTRFGLAGYFFSNDVAQCWRVAEQLEVGMVGINECLSIISAPEAPFGG</sequence>
<protein>
    <recommendedName>
        <fullName evidence="2">Aldehyde dehydrogenase domain-containing protein</fullName>
    </recommendedName>
</protein>
<dbReference type="Proteomes" id="UP000007875">
    <property type="component" value="Unassembled WGS sequence"/>
</dbReference>
<evidence type="ECO:0000313" key="3">
    <source>
        <dbReference type="Ensembl" id="ENSCSAVP00000013996.1"/>
    </source>
</evidence>
<accession>H2Z8T1</accession>
<reference evidence="3" key="2">
    <citation type="submission" date="2025-08" db="UniProtKB">
        <authorList>
            <consortium name="Ensembl"/>
        </authorList>
    </citation>
    <scope>IDENTIFICATION</scope>
</reference>
<dbReference type="InterPro" id="IPR015590">
    <property type="entry name" value="Aldehyde_DH_dom"/>
</dbReference>
<dbReference type="STRING" id="51511.ENSCSAVP00000013996"/>
<evidence type="ECO:0000313" key="4">
    <source>
        <dbReference type="Proteomes" id="UP000007875"/>
    </source>
</evidence>
<keyword evidence="1" id="KW-0560">Oxidoreductase</keyword>
<dbReference type="GO" id="GO:0009450">
    <property type="term" value="P:gamma-aminobutyric acid catabolic process"/>
    <property type="evidence" value="ECO:0007669"/>
    <property type="project" value="TreeGrafter"/>
</dbReference>
<dbReference type="InterPro" id="IPR016161">
    <property type="entry name" value="Ald_DH/histidinol_DH"/>
</dbReference>
<evidence type="ECO:0000259" key="2">
    <source>
        <dbReference type="Pfam" id="PF00171"/>
    </source>
</evidence>
<reference evidence="3" key="3">
    <citation type="submission" date="2025-09" db="UniProtKB">
        <authorList>
            <consortium name="Ensembl"/>
        </authorList>
    </citation>
    <scope>IDENTIFICATION</scope>
</reference>
<evidence type="ECO:0000256" key="1">
    <source>
        <dbReference type="ARBA" id="ARBA00023002"/>
    </source>
</evidence>
<dbReference type="eggNOG" id="KOG2451">
    <property type="taxonomic scope" value="Eukaryota"/>
</dbReference>
<dbReference type="OMA" id="WWGCSTS"/>
<dbReference type="Gene3D" id="3.40.309.10">
    <property type="entry name" value="Aldehyde Dehydrogenase, Chain A, domain 2"/>
    <property type="match status" value="1"/>
</dbReference>
<name>H2Z8T1_CIOSA</name>
<reference evidence="4" key="1">
    <citation type="submission" date="2003-08" db="EMBL/GenBank/DDBJ databases">
        <authorList>
            <person name="Birren B."/>
            <person name="Nusbaum C."/>
            <person name="Abebe A."/>
            <person name="Abouelleil A."/>
            <person name="Adekoya E."/>
            <person name="Ait-zahra M."/>
            <person name="Allen N."/>
            <person name="Allen T."/>
            <person name="An P."/>
            <person name="Anderson M."/>
            <person name="Anderson S."/>
            <person name="Arachchi H."/>
            <person name="Armbruster J."/>
            <person name="Bachantsang P."/>
            <person name="Baldwin J."/>
            <person name="Barry A."/>
            <person name="Bayul T."/>
            <person name="Blitshsteyn B."/>
            <person name="Bloom T."/>
            <person name="Blye J."/>
            <person name="Boguslavskiy L."/>
            <person name="Borowsky M."/>
            <person name="Boukhgalter B."/>
            <person name="Brunache A."/>
            <person name="Butler J."/>
            <person name="Calixte N."/>
            <person name="Calvo S."/>
            <person name="Camarata J."/>
            <person name="Campo K."/>
            <person name="Chang J."/>
            <person name="Cheshatsang Y."/>
            <person name="Citroen M."/>
            <person name="Collymore A."/>
            <person name="Considine T."/>
            <person name="Cook A."/>
            <person name="Cooke P."/>
            <person name="Corum B."/>
            <person name="Cuomo C."/>
            <person name="David R."/>
            <person name="Dawoe T."/>
            <person name="Degray S."/>
            <person name="Dodge S."/>
            <person name="Dooley K."/>
            <person name="Dorje P."/>
            <person name="Dorjee K."/>
            <person name="Dorris L."/>
            <person name="Duffey N."/>
            <person name="Dupes A."/>
            <person name="Elkins T."/>
            <person name="Engels R."/>
            <person name="Erickson J."/>
            <person name="Farina A."/>
            <person name="Faro S."/>
            <person name="Ferreira P."/>
            <person name="Fischer H."/>
            <person name="Fitzgerald M."/>
            <person name="Foley K."/>
            <person name="Gage D."/>
            <person name="Galagan J."/>
            <person name="Gearin G."/>
            <person name="Gnerre S."/>
            <person name="Gnirke A."/>
            <person name="Goyette A."/>
            <person name="Graham J."/>
            <person name="Grandbois E."/>
            <person name="Gyaltsen K."/>
            <person name="Hafez N."/>
            <person name="Hagopian D."/>
            <person name="Hagos B."/>
            <person name="Hall J."/>
            <person name="Hatcher B."/>
            <person name="Heller A."/>
            <person name="Higgins H."/>
            <person name="Honan T."/>
            <person name="Horn A."/>
            <person name="Houde N."/>
            <person name="Hughes L."/>
            <person name="Hulme W."/>
            <person name="Husby E."/>
            <person name="Iliev I."/>
            <person name="Jaffe D."/>
            <person name="Jones C."/>
            <person name="Kamal M."/>
            <person name="Kamat A."/>
            <person name="Kamvysselis M."/>
            <person name="Karlsson E."/>
            <person name="Kells C."/>
            <person name="Kieu A."/>
            <person name="Kisner P."/>
            <person name="Kodira C."/>
            <person name="Kulbokas E."/>
            <person name="Labutti K."/>
            <person name="Lama D."/>
            <person name="Landers T."/>
            <person name="Leger J."/>
            <person name="Levine S."/>
            <person name="Lewis D."/>
            <person name="Lewis T."/>
            <person name="Lindblad-toh K."/>
            <person name="Liu X."/>
            <person name="Lokyitsang T."/>
            <person name="Lokyitsang Y."/>
            <person name="Lucien O."/>
            <person name="Lui A."/>
            <person name="Ma L.J."/>
            <person name="Mabbitt R."/>
            <person name="Macdonald J."/>
            <person name="Maclean C."/>
            <person name="Major J."/>
            <person name="Manning J."/>
            <person name="Marabella R."/>
            <person name="Maru K."/>
            <person name="Matthews C."/>
            <person name="Mauceli E."/>
            <person name="Mccarthy M."/>
            <person name="Mcdonough S."/>
            <person name="Mcghee T."/>
            <person name="Meldrim J."/>
            <person name="Meneus L."/>
            <person name="Mesirov J."/>
            <person name="Mihalev A."/>
            <person name="Mihova T."/>
            <person name="Mikkelsen T."/>
            <person name="Mlenga V."/>
            <person name="Moru K."/>
            <person name="Mozes J."/>
            <person name="Mulrain L."/>
            <person name="Munson G."/>
            <person name="Naylor J."/>
            <person name="Newes C."/>
            <person name="Nguyen C."/>
            <person name="Nguyen N."/>
            <person name="Nguyen T."/>
            <person name="Nicol R."/>
            <person name="Nielsen C."/>
            <person name="Nizzari M."/>
            <person name="Norbu C."/>
            <person name="Norbu N."/>
            <person name="O'donnell P."/>
            <person name="Okoawo O."/>
            <person name="O'leary S."/>
            <person name="Omotosho B."/>
            <person name="O'neill K."/>
            <person name="Osman S."/>
            <person name="Parker S."/>
            <person name="Perrin D."/>
            <person name="Phunkhang P."/>
            <person name="Piqani B."/>
            <person name="Purcell S."/>
            <person name="Rachupka T."/>
            <person name="Ramasamy U."/>
            <person name="Rameau R."/>
            <person name="Ray V."/>
            <person name="Raymond C."/>
            <person name="Retta R."/>
            <person name="Richardson S."/>
            <person name="Rise C."/>
            <person name="Rodriguez J."/>
            <person name="Rogers J."/>
            <person name="Rogov P."/>
            <person name="Rutman M."/>
            <person name="Schupbach R."/>
            <person name="Seaman C."/>
            <person name="Settipalli S."/>
            <person name="Sharpe T."/>
            <person name="Sheridan J."/>
            <person name="Sherpa N."/>
            <person name="Shi J."/>
            <person name="Smirnov S."/>
            <person name="Smith C."/>
            <person name="Sougnez C."/>
            <person name="Spencer B."/>
            <person name="Stalker J."/>
            <person name="Stange-thomann N."/>
            <person name="Stavropoulos S."/>
            <person name="Stetson K."/>
            <person name="Stone C."/>
            <person name="Stone S."/>
            <person name="Stubbs M."/>
            <person name="Talamas J."/>
            <person name="Tchuinga P."/>
            <person name="Tenzing P."/>
            <person name="Tesfaye S."/>
            <person name="Theodore J."/>
            <person name="Thoulutsang Y."/>
            <person name="Topham K."/>
            <person name="Towey S."/>
            <person name="Tsamla T."/>
            <person name="Tsomo N."/>
            <person name="Vallee D."/>
            <person name="Vassiliev H."/>
            <person name="Venkataraman V."/>
            <person name="Vinson J."/>
            <person name="Vo A."/>
            <person name="Wade C."/>
            <person name="Wang S."/>
            <person name="Wangchuk T."/>
            <person name="Wangdi T."/>
            <person name="Whittaker C."/>
            <person name="Wilkinson J."/>
            <person name="Wu Y."/>
            <person name="Wyman D."/>
            <person name="Yadav S."/>
            <person name="Yang S."/>
            <person name="Yang X."/>
            <person name="Yeager S."/>
            <person name="Yee E."/>
            <person name="Young G."/>
            <person name="Zainoun J."/>
            <person name="Zembeck L."/>
            <person name="Zimmer A."/>
            <person name="Zody M."/>
            <person name="Lander E."/>
        </authorList>
    </citation>
    <scope>NUCLEOTIDE SEQUENCE [LARGE SCALE GENOMIC DNA]</scope>
</reference>
<dbReference type="GeneTree" id="ENSGT00930000151038"/>
<dbReference type="InParanoid" id="H2Z8T1"/>
<dbReference type="Pfam" id="PF00171">
    <property type="entry name" value="Aldedh"/>
    <property type="match status" value="1"/>
</dbReference>
<dbReference type="SUPFAM" id="SSF53720">
    <property type="entry name" value="ALDH-like"/>
    <property type="match status" value="1"/>
</dbReference>
<dbReference type="GO" id="GO:0005739">
    <property type="term" value="C:mitochondrion"/>
    <property type="evidence" value="ECO:0007669"/>
    <property type="project" value="TreeGrafter"/>
</dbReference>
<dbReference type="InterPro" id="IPR016163">
    <property type="entry name" value="Ald_DH_C"/>
</dbReference>
<dbReference type="PANTHER" id="PTHR43353">
    <property type="entry name" value="SUCCINATE-SEMIALDEHYDE DEHYDROGENASE, MITOCHONDRIAL"/>
    <property type="match status" value="1"/>
</dbReference>
<dbReference type="HOGENOM" id="CLU_005391_1_8_1"/>
<dbReference type="AlphaFoldDB" id="H2Z8T1"/>
<feature type="domain" description="Aldehyde dehydrogenase" evidence="2">
    <location>
        <begin position="1"/>
        <end position="77"/>
    </location>
</feature>
<organism evidence="3 4">
    <name type="scientific">Ciona savignyi</name>
    <name type="common">Pacific transparent sea squirt</name>
    <dbReference type="NCBI Taxonomy" id="51511"/>
    <lineage>
        <taxon>Eukaryota</taxon>
        <taxon>Metazoa</taxon>
        <taxon>Chordata</taxon>
        <taxon>Tunicata</taxon>
        <taxon>Ascidiacea</taxon>
        <taxon>Phlebobranchia</taxon>
        <taxon>Cionidae</taxon>
        <taxon>Ciona</taxon>
    </lineage>
</organism>
<keyword evidence="4" id="KW-1185">Reference proteome</keyword>
<dbReference type="PANTHER" id="PTHR43353:SF5">
    <property type="entry name" value="SUCCINATE-SEMIALDEHYDE DEHYDROGENASE, MITOCHONDRIAL"/>
    <property type="match status" value="1"/>
</dbReference>
<dbReference type="Ensembl" id="ENSCSAVT00000014156.1">
    <property type="protein sequence ID" value="ENSCSAVP00000013996.1"/>
    <property type="gene ID" value="ENSCSAVG00000008202.1"/>
</dbReference>
<dbReference type="InterPro" id="IPR050740">
    <property type="entry name" value="Aldehyde_DH_Superfamily"/>
</dbReference>
<proteinExistence type="predicted"/>
<dbReference type="GO" id="GO:0004777">
    <property type="term" value="F:succinate-semialdehyde dehydrogenase (NAD+) activity"/>
    <property type="evidence" value="ECO:0007669"/>
    <property type="project" value="TreeGrafter"/>
</dbReference>